<comment type="caution">
    <text evidence="1">The sequence shown here is derived from an EMBL/GenBank/DDBJ whole genome shotgun (WGS) entry which is preliminary data.</text>
</comment>
<evidence type="ECO:0000313" key="1">
    <source>
        <dbReference type="EMBL" id="KAK8492864.1"/>
    </source>
</evidence>
<keyword evidence="2" id="KW-1185">Reference proteome</keyword>
<reference evidence="1 2" key="1">
    <citation type="journal article" date="2024" name="G3 (Bethesda)">
        <title>Genome assembly of Hibiscus sabdariffa L. provides insights into metabolisms of medicinal natural products.</title>
        <authorList>
            <person name="Kim T."/>
        </authorList>
    </citation>
    <scope>NUCLEOTIDE SEQUENCE [LARGE SCALE GENOMIC DNA]</scope>
    <source>
        <strain evidence="1">TK-2024</strain>
        <tissue evidence="1">Old leaves</tissue>
    </source>
</reference>
<sequence>MVEVYPKVDTGSDPSGHRPNRLVTDLGGTFCPCTLREKHNCRVEYGLRWWLELVKNSDWLWFFSLSLQTTLPVKRLVGVVSEGQGWVKSKVAITLTLALIATVERWRRSMVARRFWERKI</sequence>
<accession>A0ABR2AHT4</accession>
<organism evidence="1 2">
    <name type="scientific">Hibiscus sabdariffa</name>
    <name type="common">roselle</name>
    <dbReference type="NCBI Taxonomy" id="183260"/>
    <lineage>
        <taxon>Eukaryota</taxon>
        <taxon>Viridiplantae</taxon>
        <taxon>Streptophyta</taxon>
        <taxon>Embryophyta</taxon>
        <taxon>Tracheophyta</taxon>
        <taxon>Spermatophyta</taxon>
        <taxon>Magnoliopsida</taxon>
        <taxon>eudicotyledons</taxon>
        <taxon>Gunneridae</taxon>
        <taxon>Pentapetalae</taxon>
        <taxon>rosids</taxon>
        <taxon>malvids</taxon>
        <taxon>Malvales</taxon>
        <taxon>Malvaceae</taxon>
        <taxon>Malvoideae</taxon>
        <taxon>Hibiscus</taxon>
    </lineage>
</organism>
<gene>
    <name evidence="1" type="ORF">V6N12_034404</name>
</gene>
<evidence type="ECO:0000313" key="2">
    <source>
        <dbReference type="Proteomes" id="UP001472677"/>
    </source>
</evidence>
<dbReference type="EMBL" id="JBBPBM010000682">
    <property type="protein sequence ID" value="KAK8492864.1"/>
    <property type="molecule type" value="Genomic_DNA"/>
</dbReference>
<proteinExistence type="predicted"/>
<dbReference type="Proteomes" id="UP001472677">
    <property type="component" value="Unassembled WGS sequence"/>
</dbReference>
<name>A0ABR2AHT4_9ROSI</name>
<protein>
    <submittedName>
        <fullName evidence="1">Uncharacterized protein</fullName>
    </submittedName>
</protein>